<dbReference type="Gene3D" id="3.40.50.20">
    <property type="match status" value="1"/>
</dbReference>
<dbReference type="AlphaFoldDB" id="A0A5E4PJK2"/>
<gene>
    <name evidence="2" type="primary">pglD</name>
    <name evidence="2" type="ORF">AQUSIP_17890</name>
</gene>
<protein>
    <submittedName>
        <fullName evidence="2">UDP-N-acetylbacillosamine N-acetyltransferase</fullName>
    </submittedName>
</protein>
<dbReference type="NCBIfam" id="TIGR03570">
    <property type="entry name" value="NeuD_NnaD"/>
    <property type="match status" value="1"/>
</dbReference>
<dbReference type="GO" id="GO:0016740">
    <property type="term" value="F:transferase activity"/>
    <property type="evidence" value="ECO:0007669"/>
    <property type="project" value="UniProtKB-KW"/>
</dbReference>
<comment type="similarity">
    <text evidence="1">Belongs to the transferase hexapeptide repeat family.</text>
</comment>
<evidence type="ECO:0000313" key="2">
    <source>
        <dbReference type="EMBL" id="VVC76476.1"/>
    </source>
</evidence>
<dbReference type="InterPro" id="IPR050179">
    <property type="entry name" value="Trans_hexapeptide_repeat"/>
</dbReference>
<dbReference type="Proteomes" id="UP000324194">
    <property type="component" value="Chromosome 1"/>
</dbReference>
<accession>A0A5E4PJK2</accession>
<dbReference type="InterPro" id="IPR011004">
    <property type="entry name" value="Trimer_LpxA-like_sf"/>
</dbReference>
<keyword evidence="2" id="KW-0808">Transferase</keyword>
<dbReference type="SUPFAM" id="SSF51161">
    <property type="entry name" value="Trimeric LpxA-like enzymes"/>
    <property type="match status" value="1"/>
</dbReference>
<dbReference type="EMBL" id="LR699119">
    <property type="protein sequence ID" value="VVC76476.1"/>
    <property type="molecule type" value="Genomic_DNA"/>
</dbReference>
<dbReference type="CDD" id="cd03360">
    <property type="entry name" value="LbH_AT_putative"/>
    <property type="match status" value="1"/>
</dbReference>
<proteinExistence type="inferred from homology"/>
<reference evidence="2 3" key="1">
    <citation type="submission" date="2019-08" db="EMBL/GenBank/DDBJ databases">
        <authorList>
            <person name="Guy L."/>
        </authorList>
    </citation>
    <scope>NUCLEOTIDE SEQUENCE [LARGE SCALE GENOMIC DNA]</scope>
    <source>
        <strain evidence="2 3">SGT-108</strain>
    </source>
</reference>
<dbReference type="Pfam" id="PF14602">
    <property type="entry name" value="Hexapep_2"/>
    <property type="match status" value="1"/>
</dbReference>
<sequence>MNKQCKLIIVGDSSFAQIAYEYFTHDSNYSVVAFSVEKKYLNQKELFGLPVVPFENLPDLYNPNEHAVYVAVVYAQLNRLRSRLYARVKKYGYEIASYISSKAFVWPNVRLGEHCFIFENNVIQPFVSIGNNNVFWSGNHIGHHTTIGDNCFVASHVVISGHCKVGNNCFFGVNSTVSNNISISDDSVVGASAVVMRDILEPGCVYKGVVSKSALVSSYKIFDIENVDLNDEVD</sequence>
<dbReference type="PANTHER" id="PTHR43300">
    <property type="entry name" value="ACETYLTRANSFERASE"/>
    <property type="match status" value="1"/>
</dbReference>
<dbReference type="InterPro" id="IPR020019">
    <property type="entry name" value="AcTrfase_PglD-like"/>
</dbReference>
<name>A0A5E4PJK2_9COXI</name>
<dbReference type="RefSeq" id="WP_148339797.1">
    <property type="nucleotide sequence ID" value="NZ_LR699119.1"/>
</dbReference>
<evidence type="ECO:0000256" key="1">
    <source>
        <dbReference type="ARBA" id="ARBA00007274"/>
    </source>
</evidence>
<dbReference type="KEGG" id="asip:AQUSIP_17890"/>
<organism evidence="2 3">
    <name type="scientific">Aquicella siphonis</name>
    <dbReference type="NCBI Taxonomy" id="254247"/>
    <lineage>
        <taxon>Bacteria</taxon>
        <taxon>Pseudomonadati</taxon>
        <taxon>Pseudomonadota</taxon>
        <taxon>Gammaproteobacteria</taxon>
        <taxon>Legionellales</taxon>
        <taxon>Coxiellaceae</taxon>
        <taxon>Aquicella</taxon>
    </lineage>
</organism>
<dbReference type="Pfam" id="PF00132">
    <property type="entry name" value="Hexapep"/>
    <property type="match status" value="1"/>
</dbReference>
<keyword evidence="3" id="KW-1185">Reference proteome</keyword>
<dbReference type="OrthoDB" id="1115300at2"/>
<dbReference type="PANTHER" id="PTHR43300:SF4">
    <property type="entry name" value="ACYL-[ACYL-CARRIER-PROTEIN]--UDP-N-ACETYLGLUCOSAMINE O-ACYLTRANSFERASE"/>
    <property type="match status" value="1"/>
</dbReference>
<evidence type="ECO:0000313" key="3">
    <source>
        <dbReference type="Proteomes" id="UP000324194"/>
    </source>
</evidence>
<dbReference type="Gene3D" id="2.160.10.10">
    <property type="entry name" value="Hexapeptide repeat proteins"/>
    <property type="match status" value="1"/>
</dbReference>
<dbReference type="InterPro" id="IPR001451">
    <property type="entry name" value="Hexapep"/>
</dbReference>